<accession>W9X6Q6</accession>
<dbReference type="GO" id="GO:0003723">
    <property type="term" value="F:RNA binding"/>
    <property type="evidence" value="ECO:0007669"/>
    <property type="project" value="UniProtKB-UniRule"/>
</dbReference>
<dbReference type="Proteomes" id="UP000019471">
    <property type="component" value="Unassembled WGS sequence"/>
</dbReference>
<dbReference type="InterPro" id="IPR012677">
    <property type="entry name" value="Nucleotide-bd_a/b_plait_sf"/>
</dbReference>
<name>W9X6Q6_9EURO</name>
<dbReference type="SMART" id="SM00360">
    <property type="entry name" value="RRM"/>
    <property type="match status" value="2"/>
</dbReference>
<keyword evidence="1" id="KW-0597">Phosphoprotein</keyword>
<dbReference type="AlphaFoldDB" id="W9X6Q6"/>
<organism evidence="6 7">
    <name type="scientific">Cladophialophora psammophila CBS 110553</name>
    <dbReference type="NCBI Taxonomy" id="1182543"/>
    <lineage>
        <taxon>Eukaryota</taxon>
        <taxon>Fungi</taxon>
        <taxon>Dikarya</taxon>
        <taxon>Ascomycota</taxon>
        <taxon>Pezizomycotina</taxon>
        <taxon>Eurotiomycetes</taxon>
        <taxon>Chaetothyriomycetidae</taxon>
        <taxon>Chaetothyriales</taxon>
        <taxon>Herpotrichiellaceae</taxon>
        <taxon>Cladophialophora</taxon>
    </lineage>
</organism>
<dbReference type="HOGENOM" id="CLU_374269_0_0_1"/>
<gene>
    <name evidence="6" type="ORF">A1O5_10754</name>
</gene>
<evidence type="ECO:0000259" key="5">
    <source>
        <dbReference type="PROSITE" id="PS50102"/>
    </source>
</evidence>
<dbReference type="SUPFAM" id="SSF54928">
    <property type="entry name" value="RNA-binding domain, RBD"/>
    <property type="match status" value="1"/>
</dbReference>
<protein>
    <recommendedName>
        <fullName evidence="5">RRM domain-containing protein</fullName>
    </recommendedName>
</protein>
<dbReference type="PANTHER" id="PTHR10501">
    <property type="entry name" value="U1 SMALL NUCLEAR RIBONUCLEOPROTEIN A/U2 SMALL NUCLEAR RIBONUCLEOPROTEIN B"/>
    <property type="match status" value="1"/>
</dbReference>
<keyword evidence="7" id="KW-1185">Reference proteome</keyword>
<evidence type="ECO:0000313" key="6">
    <source>
        <dbReference type="EMBL" id="EXJ66139.1"/>
    </source>
</evidence>
<dbReference type="PROSITE" id="PS50102">
    <property type="entry name" value="RRM"/>
    <property type="match status" value="1"/>
</dbReference>
<dbReference type="RefSeq" id="XP_007749519.1">
    <property type="nucleotide sequence ID" value="XM_007751329.1"/>
</dbReference>
<evidence type="ECO:0000256" key="2">
    <source>
        <dbReference type="ARBA" id="ARBA00022884"/>
    </source>
</evidence>
<comment type="caution">
    <text evidence="6">The sequence shown here is derived from an EMBL/GenBank/DDBJ whole genome shotgun (WGS) entry which is preliminary data.</text>
</comment>
<dbReference type="Pfam" id="PF00076">
    <property type="entry name" value="RRM_1"/>
    <property type="match status" value="1"/>
</dbReference>
<feature type="region of interest" description="Disordered" evidence="4">
    <location>
        <begin position="106"/>
        <end position="137"/>
    </location>
</feature>
<evidence type="ECO:0000256" key="3">
    <source>
        <dbReference type="PROSITE-ProRule" id="PRU00176"/>
    </source>
</evidence>
<dbReference type="STRING" id="1182543.W9X6Q6"/>
<dbReference type="GeneID" id="19195446"/>
<evidence type="ECO:0000313" key="7">
    <source>
        <dbReference type="Proteomes" id="UP000019471"/>
    </source>
</evidence>
<proteinExistence type="predicted"/>
<dbReference type="EMBL" id="AMGX01000021">
    <property type="protein sequence ID" value="EXJ66139.1"/>
    <property type="molecule type" value="Genomic_DNA"/>
</dbReference>
<dbReference type="InterPro" id="IPR000504">
    <property type="entry name" value="RRM_dom"/>
</dbReference>
<keyword evidence="2 3" id="KW-0694">RNA-binding</keyword>
<feature type="domain" description="RRM" evidence="5">
    <location>
        <begin position="651"/>
        <end position="728"/>
    </location>
</feature>
<dbReference type="CDD" id="cd12245">
    <property type="entry name" value="RRM_scw1_like"/>
    <property type="match status" value="1"/>
</dbReference>
<feature type="compositionally biased region" description="Polar residues" evidence="4">
    <location>
        <begin position="111"/>
        <end position="124"/>
    </location>
</feature>
<dbReference type="InterPro" id="IPR035979">
    <property type="entry name" value="RBD_domain_sf"/>
</dbReference>
<dbReference type="Gene3D" id="3.30.70.330">
    <property type="match status" value="1"/>
</dbReference>
<dbReference type="OrthoDB" id="5865767at2759"/>
<dbReference type="FunFam" id="3.30.70.330:FF:000089">
    <property type="entry name" value="RNA binding protein"/>
    <property type="match status" value="1"/>
</dbReference>
<dbReference type="eggNOG" id="KOG0118">
    <property type="taxonomic scope" value="Eukaryota"/>
</dbReference>
<evidence type="ECO:0000256" key="1">
    <source>
        <dbReference type="ARBA" id="ARBA00022553"/>
    </source>
</evidence>
<evidence type="ECO:0000256" key="4">
    <source>
        <dbReference type="SAM" id="MobiDB-lite"/>
    </source>
</evidence>
<reference evidence="6 7" key="1">
    <citation type="submission" date="2013-03" db="EMBL/GenBank/DDBJ databases">
        <title>The Genome Sequence of Cladophialophora psammophila CBS 110553.</title>
        <authorList>
            <consortium name="The Broad Institute Genomics Platform"/>
            <person name="Cuomo C."/>
            <person name="de Hoog S."/>
            <person name="Gorbushina A."/>
            <person name="Walker B."/>
            <person name="Young S.K."/>
            <person name="Zeng Q."/>
            <person name="Gargeya S."/>
            <person name="Fitzgerald M."/>
            <person name="Haas B."/>
            <person name="Abouelleil A."/>
            <person name="Allen A.W."/>
            <person name="Alvarado L."/>
            <person name="Arachchi H.M."/>
            <person name="Berlin A.M."/>
            <person name="Chapman S.B."/>
            <person name="Gainer-Dewar J."/>
            <person name="Goldberg J."/>
            <person name="Griggs A."/>
            <person name="Gujja S."/>
            <person name="Hansen M."/>
            <person name="Howarth C."/>
            <person name="Imamovic A."/>
            <person name="Ireland A."/>
            <person name="Larimer J."/>
            <person name="McCowan C."/>
            <person name="Murphy C."/>
            <person name="Pearson M."/>
            <person name="Poon T.W."/>
            <person name="Priest M."/>
            <person name="Roberts A."/>
            <person name="Saif S."/>
            <person name="Shea T."/>
            <person name="Sisk P."/>
            <person name="Sykes S."/>
            <person name="Wortman J."/>
            <person name="Nusbaum C."/>
            <person name="Birren B."/>
        </authorList>
    </citation>
    <scope>NUCLEOTIDE SEQUENCE [LARGE SCALE GENOMIC DNA]</scope>
    <source>
        <strain evidence="6 7">CBS 110553</strain>
    </source>
</reference>
<sequence>MVKKVRKLLSKKVNKEQIRPIDDEMIPRFDLVVKERPPARFSDGNTDGIDIEIDSKAITETLCGARIRCYNQERISAARLGGVIEIKTNHHSQFYGLTVAHIVTGGDNDGRTSQSEPDQVVDSTDSSDGDEEPSGIISIPDRDIYLERDVQSVLKSRSPQNVDLLSPISNGSRLAQLEVPEASNNLPGSRPDDWKPFGHLVHYDRFVHQQLQRSENLDWALVELNDFGHLWPNLCSPLKDGSLPGEVCSFTTLQEPRPSCRILQASLMIGARESFLATVNLTPSFLLLPPSTNFIEAYTMRTTEGYSLGQGDCGTWVVSSKAELTGVICARDDEEIYLIPLESILSQIQQVLQADSVVVADYHDVIKAMTPFILSPSPDPAVLSRSHPEEIPYRTELSTSQMPPIDLPSRLKIDADSVGMEATTSDQRMSSAEETIVALPAILLQHLPQNTTPETVRTMLLFARGLQDTEIIPNAYEEDTRFTTAIARFASMTDAFEAQAMLNGKPVPAGQVRMIVDVLCSPTTASVPWPNTMDPMFSRKIVWSVSPQSPETKAATDRFRVRGGKVIDEDSGNDDKMKEPLGYLKSSSAASVHRDNGLYNSYDSLRSVEQARTHAHFVRYRRDGLYSGFLQPYISHIYPPVNPADQNAPCNTLYVGNLPTDTSEDELKAMFSKQRGDKRLYFRTKQNGPMCFVEFEDISLATKALNELYGVRLHNSVKGGIRLHFSKNPLGVRAGQPGSANP</sequence>